<sequence length="396" mass="42725">MTANADLAELLAEPGPWTFAYVDGPGAEPQVVEESRRDSVRDRLLELGAPEQDARAVLRALEQATGVPSPSARYLLVRGGEVALDASFAQPRRGPERLGHGPVPEILPLLRHRASSIRYLVVEAGREGADVRAESADRSAPQHVVEVEGRDDSLPKVQAGGWSHARYQRHSEEIWKHNQSEVAEVVDRLVREERPVVVVLAGDLRARQLLRERLAPASRELVVEVEAHTRAAGSDERVLDDAIADALTERTHRAVEEALDRASAENGSRGARGMGAVVEALQQARVETLLIDGRSIDAEQTDVESGEDGEGRRGTERLEALDSPPWVALGGASVPGEAASLGSRPADEALARAAILTGAQLHVLEEDYAAADEPRPDRAPRQPVAVLRWTESPAGP</sequence>
<evidence type="ECO:0000313" key="3">
    <source>
        <dbReference type="Proteomes" id="UP000285768"/>
    </source>
</evidence>
<keyword evidence="3" id="KW-1185">Reference proteome</keyword>
<dbReference type="InterPro" id="IPR040701">
    <property type="entry name" value="Bact_RF_family2"/>
</dbReference>
<feature type="compositionally biased region" description="Acidic residues" evidence="1">
    <location>
        <begin position="299"/>
        <end position="308"/>
    </location>
</feature>
<feature type="region of interest" description="Disordered" evidence="1">
    <location>
        <begin position="296"/>
        <end position="323"/>
    </location>
</feature>
<dbReference type="RefSeq" id="WP_128387469.1">
    <property type="nucleotide sequence ID" value="NZ_CP035037.1"/>
</dbReference>
<proteinExistence type="predicted"/>
<organism evidence="2 3">
    <name type="scientific">Leucobacter muris</name>
    <dbReference type="NCBI Taxonomy" id="1935379"/>
    <lineage>
        <taxon>Bacteria</taxon>
        <taxon>Bacillati</taxon>
        <taxon>Actinomycetota</taxon>
        <taxon>Actinomycetes</taxon>
        <taxon>Micrococcales</taxon>
        <taxon>Microbacteriaceae</taxon>
        <taxon>Leucobacter</taxon>
    </lineage>
</organism>
<feature type="region of interest" description="Disordered" evidence="1">
    <location>
        <begin position="367"/>
        <end position="396"/>
    </location>
</feature>
<evidence type="ECO:0000256" key="1">
    <source>
        <dbReference type="SAM" id="MobiDB-lite"/>
    </source>
</evidence>
<dbReference type="EMBL" id="CP035037">
    <property type="protein sequence ID" value="QAB18694.1"/>
    <property type="molecule type" value="Genomic_DNA"/>
</dbReference>
<evidence type="ECO:0008006" key="4">
    <source>
        <dbReference type="Google" id="ProtNLM"/>
    </source>
</evidence>
<gene>
    <name evidence="2" type="ORF">Leucomu_12945</name>
</gene>
<feature type="compositionally biased region" description="Basic and acidic residues" evidence="1">
    <location>
        <begin position="309"/>
        <end position="320"/>
    </location>
</feature>
<protein>
    <recommendedName>
        <fullName evidence="4">Peptide chain release factor 1</fullName>
    </recommendedName>
</protein>
<evidence type="ECO:0000313" key="2">
    <source>
        <dbReference type="EMBL" id="QAB18694.1"/>
    </source>
</evidence>
<dbReference type="Proteomes" id="UP000285768">
    <property type="component" value="Chromosome"/>
</dbReference>
<reference evidence="2 3" key="1">
    <citation type="submission" date="2019-01" db="EMBL/GenBank/DDBJ databases">
        <title>Leucobacter muris sp. nov. isolated from the nose of a laboratory mouse.</title>
        <authorList>
            <person name="Benga L."/>
            <person name="Sproeer C."/>
            <person name="Schumann P."/>
            <person name="Verbarg S."/>
            <person name="Bunk B."/>
            <person name="Engelhardt E."/>
            <person name="Benten P.M."/>
            <person name="Sager M."/>
        </authorList>
    </citation>
    <scope>NUCLEOTIDE SEQUENCE [LARGE SCALE GENOMIC DNA]</scope>
    <source>
        <strain evidence="2 3">DSM 101948</strain>
    </source>
</reference>
<dbReference type="InterPro" id="IPR042226">
    <property type="entry name" value="eFR1_2_sf"/>
</dbReference>
<accession>A0ABX5QHX2</accession>
<dbReference type="Pfam" id="PF18844">
    <property type="entry name" value="baeRF_family2"/>
    <property type="match status" value="1"/>
</dbReference>
<dbReference type="Gene3D" id="3.30.420.60">
    <property type="entry name" value="eRF1 domain 2"/>
    <property type="match status" value="1"/>
</dbReference>
<name>A0ABX5QHX2_9MICO</name>
<dbReference type="SUPFAM" id="SSF53137">
    <property type="entry name" value="Translational machinery components"/>
    <property type="match status" value="1"/>
</dbReference>